<reference evidence="2 3" key="1">
    <citation type="journal article" date="2010" name="J. Bacteriol.">
        <title>Genome sequences of Oceanicola granulosus HTCC2516(T) and Oceanicola batsensis HTCC2597(TDelta).</title>
        <authorList>
            <person name="Thrash J.C."/>
            <person name="Cho J.C."/>
            <person name="Vergin K.L."/>
            <person name="Giovannoni S.J."/>
        </authorList>
    </citation>
    <scope>NUCLEOTIDE SEQUENCE [LARGE SCALE GENOMIC DNA]</scope>
    <source>
        <strain evidence="3">ATCC BAA-861 / DSM 15982 / KCTC 12143 / HTCC2516</strain>
    </source>
</reference>
<gene>
    <name evidence="2" type="ORF">OG2516_03068</name>
</gene>
<dbReference type="Proteomes" id="UP000003635">
    <property type="component" value="Unassembled WGS sequence"/>
</dbReference>
<keyword evidence="1" id="KW-1133">Transmembrane helix</keyword>
<proteinExistence type="predicted"/>
<keyword evidence="1" id="KW-0812">Transmembrane</keyword>
<organism evidence="2 3">
    <name type="scientific">Oceanicola granulosus (strain ATCC BAA-861 / DSM 15982 / KCTC 12143 / HTCC2516)</name>
    <dbReference type="NCBI Taxonomy" id="314256"/>
    <lineage>
        <taxon>Bacteria</taxon>
        <taxon>Pseudomonadati</taxon>
        <taxon>Pseudomonadota</taxon>
        <taxon>Alphaproteobacteria</taxon>
        <taxon>Rhodobacterales</taxon>
        <taxon>Roseobacteraceae</taxon>
        <taxon>Oceanicola</taxon>
    </lineage>
</organism>
<dbReference type="EMBL" id="AAOT01000019">
    <property type="protein sequence ID" value="EAR50948.1"/>
    <property type="molecule type" value="Genomic_DNA"/>
</dbReference>
<comment type="caution">
    <text evidence="2">The sequence shown here is derived from an EMBL/GenBank/DDBJ whole genome shotgun (WGS) entry which is preliminary data.</text>
</comment>
<evidence type="ECO:0000313" key="3">
    <source>
        <dbReference type="Proteomes" id="UP000003635"/>
    </source>
</evidence>
<evidence type="ECO:0000313" key="2">
    <source>
        <dbReference type="EMBL" id="EAR50948.1"/>
    </source>
</evidence>
<protein>
    <submittedName>
        <fullName evidence="2">Uncharacterized protein</fullName>
    </submittedName>
</protein>
<dbReference type="STRING" id="314256.OG2516_03068"/>
<evidence type="ECO:0000256" key="1">
    <source>
        <dbReference type="SAM" id="Phobius"/>
    </source>
</evidence>
<keyword evidence="1" id="KW-0472">Membrane</keyword>
<dbReference type="AlphaFoldDB" id="Q2CEB2"/>
<sequence>MAKDLKRAVFHSRDTLLADSLGAASLMVILFVALSLPGLV</sequence>
<feature type="transmembrane region" description="Helical" evidence="1">
    <location>
        <begin position="21"/>
        <end position="39"/>
    </location>
</feature>
<keyword evidence="3" id="KW-1185">Reference proteome</keyword>
<dbReference type="RefSeq" id="WP_007254143.1">
    <property type="nucleotide sequence ID" value="NZ_CH724107.1"/>
</dbReference>
<name>Q2CEB2_OCEGH</name>
<accession>Q2CEB2</accession>
<dbReference type="HOGENOM" id="CLU_217649_0_0_5"/>